<evidence type="ECO:0000256" key="6">
    <source>
        <dbReference type="ARBA" id="ARBA00023239"/>
    </source>
</evidence>
<comment type="catalytic activity">
    <reaction evidence="1 7 8">
        <text>4-CDP-2-C-methyl-D-erythritol 2-phosphate = 2-C-methyl-D-erythritol 2,4-cyclic diphosphate + CMP</text>
        <dbReference type="Rhea" id="RHEA:23864"/>
        <dbReference type="ChEBI" id="CHEBI:57919"/>
        <dbReference type="ChEBI" id="CHEBI:58483"/>
        <dbReference type="ChEBI" id="CHEBI:60377"/>
        <dbReference type="EC" id="4.6.1.12"/>
    </reaction>
</comment>
<comment type="caution">
    <text evidence="7">Lacks conserved residue(s) required for the propagation of feature annotation.</text>
</comment>
<feature type="domain" description="2-C-methyl-D-erythritol 2,4-cyclodiphosphate synthase" evidence="9">
    <location>
        <begin position="56"/>
        <end position="208"/>
    </location>
</feature>
<feature type="binding site" evidence="7">
    <location>
        <position position="62"/>
    </location>
    <ligand>
        <name>a divalent metal cation</name>
        <dbReference type="ChEBI" id="CHEBI:60240"/>
    </ligand>
</feature>
<sequence>MIDGDRHDAGKPQGFAADVSGRAALPADAPGDAAAAPAAGIPAAATTVPAVLAGLKTGLGFDVHAFAENRRLILGGVDIPHERGLLGHSDADVLAHAIADALLGAVRGGDIGKLFPDTDPAYKDADSLKLLAAVAAFVRERGYEILDVDSVVAAQAPKLSPYRDAMRENLSRAMGVPVESVGVKATTTEHLGFEGREEGISARAVCLVCRCC</sequence>
<dbReference type="PROSITE" id="PS01350">
    <property type="entry name" value="ISPF"/>
    <property type="match status" value="1"/>
</dbReference>
<dbReference type="InterPro" id="IPR020555">
    <property type="entry name" value="MECDP_synthase_CS"/>
</dbReference>
<dbReference type="EC" id="4.6.1.12" evidence="3 7"/>
<protein>
    <recommendedName>
        <fullName evidence="3 7">2-C-methyl-D-erythritol 2,4-cyclodiphosphate synthase</fullName>
        <shortName evidence="7">MECDP-synthase</shortName>
        <shortName evidence="7">MECPP-synthase</shortName>
        <shortName evidence="7">MECPS</shortName>
        <ecNumber evidence="3 7">4.6.1.12</ecNumber>
    </recommendedName>
</protein>
<evidence type="ECO:0000313" key="10">
    <source>
        <dbReference type="EMBL" id="BDE95632.1"/>
    </source>
</evidence>
<dbReference type="InterPro" id="IPR036571">
    <property type="entry name" value="MECDP_synthase_sf"/>
</dbReference>
<comment type="function">
    <text evidence="7">Involved in the biosynthesis of isopentenyl diphosphate (IPP) and dimethylallyl diphosphate (DMAPP), two major building blocks of isoprenoid compounds. Catalyzes the conversion of 4-diphosphocytidyl-2-C-methyl-D-erythritol 2-phosphate (CDP-ME2P) to 2-C-methyl-D-erythritol 2,4-cyclodiphosphate (ME-CPP) with a corresponding release of cytidine 5-monophosphate (CMP).</text>
</comment>
<feature type="binding site" evidence="7">
    <location>
        <position position="64"/>
    </location>
    <ligand>
        <name>a divalent metal cation</name>
        <dbReference type="ChEBI" id="CHEBI:60240"/>
    </ligand>
</feature>
<dbReference type="SUPFAM" id="SSF69765">
    <property type="entry name" value="IpsF-like"/>
    <property type="match status" value="1"/>
</dbReference>
<feature type="binding site" evidence="7">
    <location>
        <position position="196"/>
    </location>
    <ligand>
        <name>4-CDP-2-C-methyl-D-erythritol 2-phosphate</name>
        <dbReference type="ChEBI" id="CHEBI:57919"/>
    </ligand>
</feature>
<dbReference type="CDD" id="cd00554">
    <property type="entry name" value="MECDP_synthase"/>
    <property type="match status" value="1"/>
</dbReference>
<evidence type="ECO:0000256" key="3">
    <source>
        <dbReference type="ARBA" id="ARBA00012579"/>
    </source>
</evidence>
<evidence type="ECO:0000259" key="9">
    <source>
        <dbReference type="Pfam" id="PF02542"/>
    </source>
</evidence>
<feature type="binding site" evidence="7">
    <location>
        <begin position="115"/>
        <end position="119"/>
    </location>
    <ligand>
        <name>4-CDP-2-C-methyl-D-erythritol 2-phosphate</name>
        <dbReference type="ChEBI" id="CHEBI:57919"/>
    </ligand>
</feature>
<organism evidence="10 11">
    <name type="scientific">Raoultibacter timonensis</name>
    <dbReference type="NCBI Taxonomy" id="1907662"/>
    <lineage>
        <taxon>Bacteria</taxon>
        <taxon>Bacillati</taxon>
        <taxon>Actinomycetota</taxon>
        <taxon>Coriobacteriia</taxon>
        <taxon>Eggerthellales</taxon>
        <taxon>Eggerthellaceae</taxon>
        <taxon>Raoultibacter</taxon>
    </lineage>
</organism>
<feature type="binding site" evidence="7">
    <location>
        <begin position="62"/>
        <end position="64"/>
    </location>
    <ligand>
        <name>4-CDP-2-C-methyl-D-erythritol 2-phosphate</name>
        <dbReference type="ChEBI" id="CHEBI:57919"/>
    </ligand>
</feature>
<reference evidence="10 11" key="1">
    <citation type="submission" date="2022-01" db="EMBL/GenBank/DDBJ databases">
        <title>Novel bile acid biosynthetic pathways are enriched in the microbiome of centenarians.</title>
        <authorList>
            <person name="Sato Y."/>
            <person name="Atarashi K."/>
            <person name="Plichta R.D."/>
            <person name="Arai Y."/>
            <person name="Sasajima S."/>
            <person name="Kearney M.S."/>
            <person name="Suda W."/>
            <person name="Takeshita K."/>
            <person name="Sasaki T."/>
            <person name="Okamoto S."/>
            <person name="Skelly N.A."/>
            <person name="Okamura Y."/>
            <person name="Vlamakis H."/>
            <person name="Li Y."/>
            <person name="Tanoue T."/>
            <person name="Takei H."/>
            <person name="Nittono H."/>
            <person name="Narushima S."/>
            <person name="Irie J."/>
            <person name="Itoh H."/>
            <person name="Moriya K."/>
            <person name="Sugiura Y."/>
            <person name="Suematsu M."/>
            <person name="Moritoki N."/>
            <person name="Shibata S."/>
            <person name="Littman R.D."/>
            <person name="Fischbach A.M."/>
            <person name="Uwamino Y."/>
            <person name="Inoue T."/>
            <person name="Honda A."/>
            <person name="Hattori M."/>
            <person name="Murai T."/>
            <person name="Xavier J.R."/>
            <person name="Hirose N."/>
            <person name="Honda K."/>
        </authorList>
    </citation>
    <scope>NUCLEOTIDE SEQUENCE [LARGE SCALE GENOMIC DNA]</scope>
    <source>
        <strain evidence="10 11">CE91-St30</strain>
    </source>
</reference>
<feature type="site" description="Transition state stabilizer" evidence="7">
    <location>
        <position position="187"/>
    </location>
</feature>
<feature type="binding site" evidence="7">
    <location>
        <position position="193"/>
    </location>
    <ligand>
        <name>4-CDP-2-C-methyl-D-erythritol 2-phosphate</name>
        <dbReference type="ChEBI" id="CHEBI:57919"/>
    </ligand>
</feature>
<keyword evidence="6 7" id="KW-0456">Lyase</keyword>
<dbReference type="PANTHER" id="PTHR43181">
    <property type="entry name" value="2-C-METHYL-D-ERYTHRITOL 2,4-CYCLODIPHOSPHATE SYNTHASE, CHLOROPLASTIC"/>
    <property type="match status" value="1"/>
</dbReference>
<evidence type="ECO:0000256" key="1">
    <source>
        <dbReference type="ARBA" id="ARBA00000200"/>
    </source>
</evidence>
<comment type="pathway">
    <text evidence="2 7">Isoprenoid biosynthesis; isopentenyl diphosphate biosynthesis via DXP pathway; isopentenyl diphosphate from 1-deoxy-D-xylulose 5-phosphate: step 4/6.</text>
</comment>
<evidence type="ECO:0000256" key="7">
    <source>
        <dbReference type="HAMAP-Rule" id="MF_00107"/>
    </source>
</evidence>
<feature type="binding site" evidence="7">
    <location>
        <position position="96"/>
    </location>
    <ligand>
        <name>a divalent metal cation</name>
        <dbReference type="ChEBI" id="CHEBI:60240"/>
    </ligand>
</feature>
<dbReference type="Pfam" id="PF02542">
    <property type="entry name" value="YgbB"/>
    <property type="match status" value="1"/>
</dbReference>
<comment type="subunit">
    <text evidence="7">Homotrimer.</text>
</comment>
<comment type="cofactor">
    <cofactor evidence="7">
        <name>a divalent metal cation</name>
        <dbReference type="ChEBI" id="CHEBI:60240"/>
    </cofactor>
    <text evidence="7">Binds 1 divalent metal cation per subunit.</text>
</comment>
<comment type="similarity">
    <text evidence="7 8">Belongs to the IspF family.</text>
</comment>
<keyword evidence="11" id="KW-1185">Reference proteome</keyword>
<dbReference type="HAMAP" id="MF_00107">
    <property type="entry name" value="IspF"/>
    <property type="match status" value="1"/>
</dbReference>
<feature type="site" description="Transition state stabilizer" evidence="7">
    <location>
        <position position="88"/>
    </location>
</feature>
<dbReference type="PANTHER" id="PTHR43181:SF1">
    <property type="entry name" value="2-C-METHYL-D-ERYTHRITOL 2,4-CYCLODIPHOSPHATE SYNTHASE, CHLOROPLASTIC"/>
    <property type="match status" value="1"/>
</dbReference>
<dbReference type="Gene3D" id="3.30.1330.50">
    <property type="entry name" value="2-C-methyl-D-erythritol 2,4-cyclodiphosphate synthase"/>
    <property type="match status" value="1"/>
</dbReference>
<name>A0ABN6MCA8_9ACTN</name>
<keyword evidence="4 7" id="KW-0479">Metal-binding</keyword>
<evidence type="ECO:0000256" key="8">
    <source>
        <dbReference type="RuleBase" id="RU004395"/>
    </source>
</evidence>
<feature type="binding site" evidence="7">
    <location>
        <begin position="186"/>
        <end position="189"/>
    </location>
    <ligand>
        <name>4-CDP-2-C-methyl-D-erythritol 2-phosphate</name>
        <dbReference type="ChEBI" id="CHEBI:57919"/>
    </ligand>
</feature>
<dbReference type="InterPro" id="IPR003526">
    <property type="entry name" value="MECDP_synthase"/>
</dbReference>
<dbReference type="EMBL" id="AP025564">
    <property type="protein sequence ID" value="BDE95632.1"/>
    <property type="molecule type" value="Genomic_DNA"/>
</dbReference>
<feature type="binding site" evidence="7">
    <location>
        <begin position="110"/>
        <end position="112"/>
    </location>
    <ligand>
        <name>4-CDP-2-C-methyl-D-erythritol 2-phosphate</name>
        <dbReference type="ChEBI" id="CHEBI:57919"/>
    </ligand>
</feature>
<dbReference type="Proteomes" id="UP001320544">
    <property type="component" value="Chromosome"/>
</dbReference>
<keyword evidence="5 7" id="KW-0414">Isoprene biosynthesis</keyword>
<gene>
    <name evidence="7" type="primary">ispF</name>
    <name evidence="10" type="ORF">CE91St30_09650</name>
</gene>
<evidence type="ECO:0000313" key="11">
    <source>
        <dbReference type="Proteomes" id="UP001320544"/>
    </source>
</evidence>
<evidence type="ECO:0000256" key="4">
    <source>
        <dbReference type="ARBA" id="ARBA00022723"/>
    </source>
</evidence>
<feature type="binding site" evidence="7">
    <location>
        <begin position="88"/>
        <end position="89"/>
    </location>
    <ligand>
        <name>4-CDP-2-C-methyl-D-erythritol 2-phosphate</name>
        <dbReference type="ChEBI" id="CHEBI:57919"/>
    </ligand>
</feature>
<evidence type="ECO:0000256" key="2">
    <source>
        <dbReference type="ARBA" id="ARBA00004709"/>
    </source>
</evidence>
<dbReference type="NCBIfam" id="TIGR00151">
    <property type="entry name" value="ispF"/>
    <property type="match status" value="1"/>
</dbReference>
<accession>A0ABN6MCA8</accession>
<evidence type="ECO:0000256" key="5">
    <source>
        <dbReference type="ARBA" id="ARBA00023229"/>
    </source>
</evidence>
<proteinExistence type="inferred from homology"/>